<dbReference type="Proteomes" id="UP000691718">
    <property type="component" value="Unassembled WGS sequence"/>
</dbReference>
<keyword evidence="5" id="KW-1185">Reference proteome</keyword>
<evidence type="ECO:0000313" key="4">
    <source>
        <dbReference type="EMBL" id="CAG5029244.1"/>
    </source>
</evidence>
<dbReference type="PANTHER" id="PTHR24366">
    <property type="entry name" value="IG(IMMUNOGLOBULIN) AND LRR(LEUCINE RICH REPEAT) DOMAINS"/>
    <property type="match status" value="1"/>
</dbReference>
<evidence type="ECO:0000256" key="2">
    <source>
        <dbReference type="ARBA" id="ARBA00022737"/>
    </source>
</evidence>
<dbReference type="PROSITE" id="PS51450">
    <property type="entry name" value="LRR"/>
    <property type="match status" value="1"/>
</dbReference>
<protein>
    <submittedName>
        <fullName evidence="4">(apollo) hypothetical protein</fullName>
    </submittedName>
</protein>
<gene>
    <name evidence="4" type="ORF">PAPOLLO_LOCUS19195</name>
</gene>
<dbReference type="InterPro" id="IPR003591">
    <property type="entry name" value="Leu-rich_rpt_typical-subtyp"/>
</dbReference>
<organism evidence="4 5">
    <name type="scientific">Parnassius apollo</name>
    <name type="common">Apollo butterfly</name>
    <name type="synonym">Papilio apollo</name>
    <dbReference type="NCBI Taxonomy" id="110799"/>
    <lineage>
        <taxon>Eukaryota</taxon>
        <taxon>Metazoa</taxon>
        <taxon>Ecdysozoa</taxon>
        <taxon>Arthropoda</taxon>
        <taxon>Hexapoda</taxon>
        <taxon>Insecta</taxon>
        <taxon>Pterygota</taxon>
        <taxon>Neoptera</taxon>
        <taxon>Endopterygota</taxon>
        <taxon>Lepidoptera</taxon>
        <taxon>Glossata</taxon>
        <taxon>Ditrysia</taxon>
        <taxon>Papilionoidea</taxon>
        <taxon>Papilionidae</taxon>
        <taxon>Parnassiinae</taxon>
        <taxon>Parnassini</taxon>
        <taxon>Parnassius</taxon>
        <taxon>Parnassius</taxon>
    </lineage>
</organism>
<dbReference type="OrthoDB" id="1883493at2759"/>
<dbReference type="Pfam" id="PF13855">
    <property type="entry name" value="LRR_8"/>
    <property type="match status" value="1"/>
</dbReference>
<dbReference type="PANTHER" id="PTHR24366:SF96">
    <property type="entry name" value="LEUCINE RICH REPEAT CONTAINING 53"/>
    <property type="match status" value="1"/>
</dbReference>
<keyword evidence="2" id="KW-0677">Repeat</keyword>
<evidence type="ECO:0000313" key="5">
    <source>
        <dbReference type="Proteomes" id="UP000691718"/>
    </source>
</evidence>
<dbReference type="Pfam" id="PF00560">
    <property type="entry name" value="LRR_1"/>
    <property type="match status" value="1"/>
</dbReference>
<dbReference type="AlphaFoldDB" id="A0A8S3XK91"/>
<keyword evidence="1" id="KW-0433">Leucine-rich repeat</keyword>
<feature type="chain" id="PRO_5035913187" evidence="3">
    <location>
        <begin position="18"/>
        <end position="182"/>
    </location>
</feature>
<feature type="signal peptide" evidence="3">
    <location>
        <begin position="1"/>
        <end position="17"/>
    </location>
</feature>
<sequence>MCCCEYVWHARLHVCACAGLWATTSWRSWRGWAARGRCACCTRRATACAGRPPRLALLPRLQALNLAGNLISELTNMSFPPLPVLHTLVLKRNRIAYIDERAFLNTPALRVLRLEDNLLTELPIAVHRLPLLEDLSVARNRVEVVGVGLRACSRLARLDLRANPLSELHPHALMHLSRLTTL</sequence>
<dbReference type="SMART" id="SM00369">
    <property type="entry name" value="LRR_TYP"/>
    <property type="match status" value="5"/>
</dbReference>
<reference evidence="4" key="1">
    <citation type="submission" date="2021-04" db="EMBL/GenBank/DDBJ databases">
        <authorList>
            <person name="Tunstrom K."/>
        </authorList>
    </citation>
    <scope>NUCLEOTIDE SEQUENCE</scope>
</reference>
<keyword evidence="3" id="KW-0732">Signal</keyword>
<evidence type="ECO:0000256" key="1">
    <source>
        <dbReference type="ARBA" id="ARBA00022614"/>
    </source>
</evidence>
<accession>A0A8S3XK91</accession>
<dbReference type="InterPro" id="IPR001611">
    <property type="entry name" value="Leu-rich_rpt"/>
</dbReference>
<dbReference type="EMBL" id="CAJQZP010001206">
    <property type="protein sequence ID" value="CAG5029244.1"/>
    <property type="molecule type" value="Genomic_DNA"/>
</dbReference>
<comment type="caution">
    <text evidence="4">The sequence shown here is derived from an EMBL/GenBank/DDBJ whole genome shotgun (WGS) entry which is preliminary data.</text>
</comment>
<name>A0A8S3XK91_PARAO</name>
<proteinExistence type="predicted"/>
<evidence type="ECO:0000256" key="3">
    <source>
        <dbReference type="SAM" id="SignalP"/>
    </source>
</evidence>